<name>A0A139APU0_GONPJ</name>
<dbReference type="AlphaFoldDB" id="A0A139APU0"/>
<accession>A0A139APU0</accession>
<keyword evidence="2" id="KW-1185">Reference proteome</keyword>
<reference evidence="1 2" key="1">
    <citation type="journal article" date="2015" name="Genome Biol. Evol.">
        <title>Phylogenomic analyses indicate that early fungi evolved digesting cell walls of algal ancestors of land plants.</title>
        <authorList>
            <person name="Chang Y."/>
            <person name="Wang S."/>
            <person name="Sekimoto S."/>
            <person name="Aerts A.L."/>
            <person name="Choi C."/>
            <person name="Clum A."/>
            <person name="LaButti K.M."/>
            <person name="Lindquist E.A."/>
            <person name="Yee Ngan C."/>
            <person name="Ohm R.A."/>
            <person name="Salamov A.A."/>
            <person name="Grigoriev I.V."/>
            <person name="Spatafora J.W."/>
            <person name="Berbee M.L."/>
        </authorList>
    </citation>
    <scope>NUCLEOTIDE SEQUENCE [LARGE SCALE GENOMIC DNA]</scope>
    <source>
        <strain evidence="1 2">JEL478</strain>
    </source>
</reference>
<evidence type="ECO:0000313" key="2">
    <source>
        <dbReference type="Proteomes" id="UP000070544"/>
    </source>
</evidence>
<dbReference type="EMBL" id="KQ965741">
    <property type="protein sequence ID" value="KXS18759.1"/>
    <property type="molecule type" value="Genomic_DNA"/>
</dbReference>
<protein>
    <submittedName>
        <fullName evidence="1">Uncharacterized protein</fullName>
    </submittedName>
</protein>
<dbReference type="Proteomes" id="UP000070544">
    <property type="component" value="Unassembled WGS sequence"/>
</dbReference>
<evidence type="ECO:0000313" key="1">
    <source>
        <dbReference type="EMBL" id="KXS18759.1"/>
    </source>
</evidence>
<gene>
    <name evidence="1" type="ORF">M427DRAFT_53690</name>
</gene>
<sequence>MTSTGITPVFAFAQTRLRTTTVTRRTTTIKTSTKKAPVGTAGQLCKLGTDCRSGQCKNSRCL</sequence>
<proteinExistence type="predicted"/>
<organism evidence="1 2">
    <name type="scientific">Gonapodya prolifera (strain JEL478)</name>
    <name type="common">Monoblepharis prolifera</name>
    <dbReference type="NCBI Taxonomy" id="1344416"/>
    <lineage>
        <taxon>Eukaryota</taxon>
        <taxon>Fungi</taxon>
        <taxon>Fungi incertae sedis</taxon>
        <taxon>Chytridiomycota</taxon>
        <taxon>Chytridiomycota incertae sedis</taxon>
        <taxon>Monoblepharidomycetes</taxon>
        <taxon>Monoblepharidales</taxon>
        <taxon>Gonapodyaceae</taxon>
        <taxon>Gonapodya</taxon>
    </lineage>
</organism>